<comment type="caution">
    <text evidence="2">The sequence shown here is derived from an EMBL/GenBank/DDBJ whole genome shotgun (WGS) entry which is preliminary data.</text>
</comment>
<feature type="signal peptide" evidence="1">
    <location>
        <begin position="1"/>
        <end position="18"/>
    </location>
</feature>
<feature type="chain" id="PRO_5005855009" description="Periplasmic protein Cj1621" evidence="1">
    <location>
        <begin position="19"/>
        <end position="241"/>
    </location>
</feature>
<dbReference type="PATRIC" id="fig|35818.11.peg.987"/>
<dbReference type="RefSeq" id="WP_054197840.1">
    <property type="nucleotide sequence ID" value="NZ_JNOC01000024.1"/>
</dbReference>
<dbReference type="AlphaFoldDB" id="A0A0N0LU54"/>
<dbReference type="Proteomes" id="UP000037997">
    <property type="component" value="Unassembled WGS sequence"/>
</dbReference>
<reference evidence="2 3" key="1">
    <citation type="submission" date="2014-06" db="EMBL/GenBank/DDBJ databases">
        <title>Helicobacter pullorum isolates in fresh chicken meat - phenotypic and genotypic features.</title>
        <authorList>
            <person name="Borges V."/>
            <person name="Santos A."/>
            <person name="Correia C.B."/>
            <person name="Saraiva M."/>
            <person name="Menard A."/>
            <person name="Vieira L."/>
            <person name="Sampaio D.A."/>
            <person name="Gomes J.P."/>
            <person name="Oleastro M."/>
        </authorList>
    </citation>
    <scope>NUCLEOTIDE SEQUENCE [LARGE SCALE GENOMIC DNA]</scope>
    <source>
        <strain evidence="2 3">229334/12</strain>
    </source>
</reference>
<evidence type="ECO:0000256" key="1">
    <source>
        <dbReference type="SAM" id="SignalP"/>
    </source>
</evidence>
<gene>
    <name evidence="2" type="ORF">HPU229334_04980</name>
</gene>
<keyword evidence="1" id="KW-0732">Signal</keyword>
<dbReference type="STRING" id="35818.HPU229336_00480"/>
<evidence type="ECO:0000313" key="2">
    <source>
        <dbReference type="EMBL" id="KPH55999.1"/>
    </source>
</evidence>
<dbReference type="EMBL" id="JNOC01000024">
    <property type="protein sequence ID" value="KPH55999.1"/>
    <property type="molecule type" value="Genomic_DNA"/>
</dbReference>
<sequence>MTKKFLLIAAFSSVSLFANEMLIKQNVSIDAKISPTTYFSNIQVIGNDKLRKEKNLSLKDKNSLIKTFNSLNDFIKNSKICKGGNFSITPFYEYKDNKKEQAGFESNYHLDCEFKEEATEDFNAILDFIQKETQENPYLIFPIPKITKNIKEEDLKALDDTLNQKLIQKANAMALEYSKILNKKCLIKEITLGEDSQIENPILYRTQALAKSNDNALEKIEMPTAKEITKSADGKVIFICK</sequence>
<protein>
    <recommendedName>
        <fullName evidence="4">Periplasmic protein Cj1621</fullName>
    </recommendedName>
</protein>
<accession>A0A0N0LU54</accession>
<name>A0A0N0LU54_9HELI</name>
<organism evidence="2 3">
    <name type="scientific">Helicobacter pullorum</name>
    <dbReference type="NCBI Taxonomy" id="35818"/>
    <lineage>
        <taxon>Bacteria</taxon>
        <taxon>Pseudomonadati</taxon>
        <taxon>Campylobacterota</taxon>
        <taxon>Epsilonproteobacteria</taxon>
        <taxon>Campylobacterales</taxon>
        <taxon>Helicobacteraceae</taxon>
        <taxon>Helicobacter</taxon>
    </lineage>
</organism>
<evidence type="ECO:0000313" key="3">
    <source>
        <dbReference type="Proteomes" id="UP000037997"/>
    </source>
</evidence>
<proteinExistence type="predicted"/>
<evidence type="ECO:0008006" key="4">
    <source>
        <dbReference type="Google" id="ProtNLM"/>
    </source>
</evidence>